<gene>
    <name evidence="1" type="ORF">PQQ63_37670</name>
</gene>
<comment type="caution">
    <text evidence="1">The sequence shown here is derived from an EMBL/GenBank/DDBJ whole genome shotgun (WGS) entry which is preliminary data.</text>
</comment>
<name>A0ABW9E531_9BURK</name>
<dbReference type="RefSeq" id="WP_408341022.1">
    <property type="nucleotide sequence ID" value="NZ_JAQQCF010000071.1"/>
</dbReference>
<dbReference type="EMBL" id="JAQQCF010000071">
    <property type="protein sequence ID" value="MFM0642413.1"/>
    <property type="molecule type" value="Genomic_DNA"/>
</dbReference>
<dbReference type="NCBIfam" id="NF040700">
    <property type="entry name" value="VPA1262_N_dom"/>
    <property type="match status" value="1"/>
</dbReference>
<protein>
    <submittedName>
        <fullName evidence="1">VPA1262 family N-terminal domain-containing protein</fullName>
    </submittedName>
</protein>
<dbReference type="Proteomes" id="UP001629432">
    <property type="component" value="Unassembled WGS sequence"/>
</dbReference>
<accession>A0ABW9E531</accession>
<sequence length="563" mass="62717">MMLSELTTTQVVLTKQENRKLQRMVLEVQNSDVQPHANNESSHGDASWWIWIARIEREGDGGFVYGCAARTLRTPGWCDEASFDISGGGRLIAQQCIVTDEIFDRVRAEFDAGMIDTTSLQPSRIVQARIAASRLILQDGLGQSGIRTVLHYTIPNLESLVGTADGVLECVLSILQEQLNLPFKDAYAGRLGNFEIFELHSWLDAPQPFLVESVPSPDSDLDRSGPQTMEICRSPEFAVAAHTAHVVGRVNGEVILDRLVKLRANERRVPFQIQEKLDQLDFRLFSEDGETLLHSDRQNFINRVGFVLAPIGRQMTIEDDLSNRAKSKDKDLGSQASNVVVHSSSRSMIGAPRDGSWRKFAEDMRQRVAAYAPNSSEDKWFPRGIEGEVGAIAHLNHLINAGQITHAVLVDPWFGAEALQRFVLRLGSQGVSLTILTSWTDTDPDTGIVLDPAEKPTTKLEIALGRVEPYLTPRMTIINLVDGKERAFHDRYLLLYPHEHPAKVFLLSTSINKLAGNWPFAMGLLAPDVSREVQRYIEALCTGRDSARNKSLTISFKWPSNAT</sequence>
<organism evidence="1 2">
    <name type="scientific">Paraburkholderia metrosideri</name>
    <dbReference type="NCBI Taxonomy" id="580937"/>
    <lineage>
        <taxon>Bacteria</taxon>
        <taxon>Pseudomonadati</taxon>
        <taxon>Pseudomonadota</taxon>
        <taxon>Betaproteobacteria</taxon>
        <taxon>Burkholderiales</taxon>
        <taxon>Burkholderiaceae</taxon>
        <taxon>Paraburkholderia</taxon>
    </lineage>
</organism>
<evidence type="ECO:0000313" key="2">
    <source>
        <dbReference type="Proteomes" id="UP001629432"/>
    </source>
</evidence>
<evidence type="ECO:0000313" key="1">
    <source>
        <dbReference type="EMBL" id="MFM0642413.1"/>
    </source>
</evidence>
<reference evidence="1 2" key="1">
    <citation type="journal article" date="2024" name="Chem. Sci.">
        <title>Discovery of megapolipeptins by genome mining of a Burkholderiales bacteria collection.</title>
        <authorList>
            <person name="Paulo B.S."/>
            <person name="Recchia M.J.J."/>
            <person name="Lee S."/>
            <person name="Fergusson C.H."/>
            <person name="Romanowski S.B."/>
            <person name="Hernandez A."/>
            <person name="Krull N."/>
            <person name="Liu D.Y."/>
            <person name="Cavanagh H."/>
            <person name="Bos A."/>
            <person name="Gray C.A."/>
            <person name="Murphy B.T."/>
            <person name="Linington R.G."/>
            <person name="Eustaquio A.S."/>
        </authorList>
    </citation>
    <scope>NUCLEOTIDE SEQUENCE [LARGE SCALE GENOMIC DNA]</scope>
    <source>
        <strain evidence="1 2">RL17-338-BIC-A</strain>
    </source>
</reference>
<keyword evidence="2" id="KW-1185">Reference proteome</keyword>
<proteinExistence type="predicted"/>